<comment type="caution">
    <text evidence="1">The sequence shown here is derived from an EMBL/GenBank/DDBJ whole genome shotgun (WGS) entry which is preliminary data.</text>
</comment>
<evidence type="ECO:0000313" key="1">
    <source>
        <dbReference type="EMBL" id="RRT60425.1"/>
    </source>
</evidence>
<gene>
    <name evidence="1" type="ORF">B296_00005562</name>
</gene>
<dbReference type="AlphaFoldDB" id="A0A426Z8Y5"/>
<protein>
    <submittedName>
        <fullName evidence="1">Uncharacterized protein</fullName>
    </submittedName>
</protein>
<dbReference type="EMBL" id="AMZH03007794">
    <property type="protein sequence ID" value="RRT60425.1"/>
    <property type="molecule type" value="Genomic_DNA"/>
</dbReference>
<reference evidence="1 2" key="1">
    <citation type="journal article" date="2014" name="Agronomy (Basel)">
        <title>A Draft Genome Sequence for Ensete ventricosum, the Drought-Tolerant Tree Against Hunger.</title>
        <authorList>
            <person name="Harrison J."/>
            <person name="Moore K.A."/>
            <person name="Paszkiewicz K."/>
            <person name="Jones T."/>
            <person name="Grant M."/>
            <person name="Ambacheew D."/>
            <person name="Muzemil S."/>
            <person name="Studholme D.J."/>
        </authorList>
    </citation>
    <scope>NUCLEOTIDE SEQUENCE [LARGE SCALE GENOMIC DNA]</scope>
</reference>
<accession>A0A426Z8Y5</accession>
<dbReference type="Proteomes" id="UP000287651">
    <property type="component" value="Unassembled WGS sequence"/>
</dbReference>
<sequence>MMKVLVSKGIYLKNMIKGKTLDTHARSFLDGKIETQPVGSLILKSFFAFIGLQRNPWWR</sequence>
<name>A0A426Z8Y5_ENSVE</name>
<organism evidence="1 2">
    <name type="scientific">Ensete ventricosum</name>
    <name type="common">Abyssinian banana</name>
    <name type="synonym">Musa ensete</name>
    <dbReference type="NCBI Taxonomy" id="4639"/>
    <lineage>
        <taxon>Eukaryota</taxon>
        <taxon>Viridiplantae</taxon>
        <taxon>Streptophyta</taxon>
        <taxon>Embryophyta</taxon>
        <taxon>Tracheophyta</taxon>
        <taxon>Spermatophyta</taxon>
        <taxon>Magnoliopsida</taxon>
        <taxon>Liliopsida</taxon>
        <taxon>Zingiberales</taxon>
        <taxon>Musaceae</taxon>
        <taxon>Ensete</taxon>
    </lineage>
</organism>
<proteinExistence type="predicted"/>
<evidence type="ECO:0000313" key="2">
    <source>
        <dbReference type="Proteomes" id="UP000287651"/>
    </source>
</evidence>